<dbReference type="AlphaFoldDB" id="A0A9E8CR25"/>
<reference evidence="2" key="1">
    <citation type="submission" date="2022-08" db="EMBL/GenBank/DDBJ databases">
        <title>Complete Genome Sequences of 2 Bosea sp. soil isolates.</title>
        <authorList>
            <person name="Alvarez Arevalo M."/>
            <person name="Sterndorff E.B."/>
            <person name="Faurdal D."/>
            <person name="Joergensen T.S."/>
            <person name="Weber T."/>
        </authorList>
    </citation>
    <scope>NUCLEOTIDE SEQUENCE</scope>
    <source>
        <strain evidence="2">NBC_00436</strain>
    </source>
</reference>
<dbReference type="GO" id="GO:0003677">
    <property type="term" value="F:DNA binding"/>
    <property type="evidence" value="ECO:0007669"/>
    <property type="project" value="InterPro"/>
</dbReference>
<gene>
    <name evidence="2" type="ORF">NWE54_08595</name>
</gene>
<dbReference type="EMBL" id="CP102774">
    <property type="protein sequence ID" value="UZF88829.1"/>
    <property type="molecule type" value="Genomic_DNA"/>
</dbReference>
<organism evidence="2">
    <name type="scientific">Bosea sp. NBC_00436</name>
    <dbReference type="NCBI Taxonomy" id="2969620"/>
    <lineage>
        <taxon>Bacteria</taxon>
        <taxon>Pseudomonadati</taxon>
        <taxon>Pseudomonadota</taxon>
        <taxon>Alphaproteobacteria</taxon>
        <taxon>Hyphomicrobiales</taxon>
        <taxon>Boseaceae</taxon>
        <taxon>Bosea</taxon>
    </lineage>
</organism>
<dbReference type="InterPro" id="IPR009061">
    <property type="entry name" value="DNA-bd_dom_put_sf"/>
</dbReference>
<dbReference type="NCBIfam" id="TIGR01764">
    <property type="entry name" value="excise"/>
    <property type="match status" value="1"/>
</dbReference>
<dbReference type="Pfam" id="PF12728">
    <property type="entry name" value="HTH_17"/>
    <property type="match status" value="1"/>
</dbReference>
<protein>
    <submittedName>
        <fullName evidence="2">Helix-turn-helix domain-containing protein</fullName>
    </submittedName>
</protein>
<feature type="domain" description="Helix-turn-helix" evidence="1">
    <location>
        <begin position="19"/>
        <end position="65"/>
    </location>
</feature>
<proteinExistence type="predicted"/>
<dbReference type="InterPro" id="IPR041657">
    <property type="entry name" value="HTH_17"/>
</dbReference>
<accession>A0A9E8CR25</accession>
<dbReference type="SUPFAM" id="SSF46955">
    <property type="entry name" value="Putative DNA-binding domain"/>
    <property type="match status" value="1"/>
</dbReference>
<name>A0A9E8CR25_9HYPH</name>
<dbReference type="InterPro" id="IPR010093">
    <property type="entry name" value="SinI_DNA-bd"/>
</dbReference>
<evidence type="ECO:0000313" key="2">
    <source>
        <dbReference type="EMBL" id="UZF88829.1"/>
    </source>
</evidence>
<evidence type="ECO:0000259" key="1">
    <source>
        <dbReference type="Pfam" id="PF12728"/>
    </source>
</evidence>
<sequence>MSDDINAGQTNRDLYLYPVEDVAQFFSVSTKTVRRMMDSGELKSVRVRGRRLISHAALGEYLQAQKQQA</sequence>